<dbReference type="GO" id="GO:0006508">
    <property type="term" value="P:proteolysis"/>
    <property type="evidence" value="ECO:0007669"/>
    <property type="project" value="InterPro"/>
</dbReference>
<dbReference type="InterPro" id="IPR011990">
    <property type="entry name" value="TPR-like_helical_dom_sf"/>
</dbReference>
<dbReference type="GO" id="GO:0044732">
    <property type="term" value="C:mitotic spindle pole body"/>
    <property type="evidence" value="ECO:0007669"/>
    <property type="project" value="TreeGrafter"/>
</dbReference>
<evidence type="ECO:0000313" key="7">
    <source>
        <dbReference type="EMBL" id="CAG8378699.1"/>
    </source>
</evidence>
<dbReference type="OrthoDB" id="4246124at2759"/>
<feature type="region of interest" description="Disordered" evidence="5">
    <location>
        <begin position="36"/>
        <end position="75"/>
    </location>
</feature>
<dbReference type="SUPFAM" id="SSF48452">
    <property type="entry name" value="TPR-like"/>
    <property type="match status" value="2"/>
</dbReference>
<dbReference type="Pfam" id="PF00756">
    <property type="entry name" value="Esterase"/>
    <property type="match status" value="2"/>
</dbReference>
<dbReference type="InterPro" id="IPR029058">
    <property type="entry name" value="AB_hydrolase_fold"/>
</dbReference>
<evidence type="ECO:0000256" key="3">
    <source>
        <dbReference type="ARBA" id="ARBA00022801"/>
    </source>
</evidence>
<feature type="compositionally biased region" description="Low complexity" evidence="5">
    <location>
        <begin position="1304"/>
        <end position="1332"/>
    </location>
</feature>
<dbReference type="GO" id="GO:0051307">
    <property type="term" value="P:meiotic chromosome separation"/>
    <property type="evidence" value="ECO:0007669"/>
    <property type="project" value="TreeGrafter"/>
</dbReference>
<feature type="region of interest" description="Disordered" evidence="5">
    <location>
        <begin position="1295"/>
        <end position="1344"/>
    </location>
</feature>
<dbReference type="PANTHER" id="PTHR12792">
    <property type="entry name" value="EXTRA SPINDLE POLES 1-RELATED"/>
    <property type="match status" value="1"/>
</dbReference>
<evidence type="ECO:0000256" key="2">
    <source>
        <dbReference type="ARBA" id="ARBA00012489"/>
    </source>
</evidence>
<dbReference type="GO" id="GO:0004197">
    <property type="term" value="F:cysteine-type endopeptidase activity"/>
    <property type="evidence" value="ECO:0007669"/>
    <property type="project" value="InterPro"/>
</dbReference>
<dbReference type="GO" id="GO:0072686">
    <property type="term" value="C:mitotic spindle"/>
    <property type="evidence" value="ECO:0007669"/>
    <property type="project" value="TreeGrafter"/>
</dbReference>
<keyword evidence="4" id="KW-0159">Chromosome partition</keyword>
<proteinExistence type="predicted"/>
<evidence type="ECO:0000313" key="8">
    <source>
        <dbReference type="Proteomes" id="UP001152592"/>
    </source>
</evidence>
<dbReference type="Gene3D" id="3.40.50.1820">
    <property type="entry name" value="alpha/beta hydrolase"/>
    <property type="match status" value="1"/>
</dbReference>
<dbReference type="GO" id="GO:0072330">
    <property type="term" value="P:monocarboxylic acid biosynthetic process"/>
    <property type="evidence" value="ECO:0007669"/>
    <property type="project" value="UniProtKB-ARBA"/>
</dbReference>
<evidence type="ECO:0000256" key="5">
    <source>
        <dbReference type="SAM" id="MobiDB-lite"/>
    </source>
</evidence>
<dbReference type="InterPro" id="IPR005314">
    <property type="entry name" value="Peptidase_C50"/>
</dbReference>
<dbReference type="SUPFAM" id="SSF53474">
    <property type="entry name" value="alpha/beta-Hydrolases"/>
    <property type="match status" value="1"/>
</dbReference>
<name>A0A9W4J9G3_9EURO</name>
<dbReference type="InterPro" id="IPR000801">
    <property type="entry name" value="Esterase-like"/>
</dbReference>
<protein>
    <recommendedName>
        <fullName evidence="2">separase</fullName>
        <ecNumber evidence="2">3.4.22.49</ecNumber>
    </recommendedName>
</protein>
<dbReference type="EC" id="3.4.22.49" evidence="2"/>
<dbReference type="GO" id="GO:0005634">
    <property type="term" value="C:nucleus"/>
    <property type="evidence" value="ECO:0007669"/>
    <property type="project" value="InterPro"/>
</dbReference>
<dbReference type="PANTHER" id="PTHR12792:SF0">
    <property type="entry name" value="SEPARIN"/>
    <property type="match status" value="1"/>
</dbReference>
<evidence type="ECO:0000256" key="4">
    <source>
        <dbReference type="ARBA" id="ARBA00022829"/>
    </source>
</evidence>
<feature type="compositionally biased region" description="Basic residues" evidence="5">
    <location>
        <begin position="1443"/>
        <end position="1459"/>
    </location>
</feature>
<feature type="region of interest" description="Disordered" evidence="5">
    <location>
        <begin position="1425"/>
        <end position="1459"/>
    </location>
</feature>
<dbReference type="InterPro" id="IPR030397">
    <property type="entry name" value="SEPARIN_core_dom"/>
</dbReference>
<reference evidence="7" key="1">
    <citation type="submission" date="2021-07" db="EMBL/GenBank/DDBJ databases">
        <authorList>
            <person name="Branca A.L. A."/>
        </authorList>
    </citation>
    <scope>NUCLEOTIDE SEQUENCE</scope>
</reference>
<evidence type="ECO:0000259" key="6">
    <source>
        <dbReference type="PROSITE" id="PS51700"/>
    </source>
</evidence>
<dbReference type="GO" id="GO:0017000">
    <property type="term" value="P:antibiotic biosynthetic process"/>
    <property type="evidence" value="ECO:0007669"/>
    <property type="project" value="UniProtKB-ARBA"/>
</dbReference>
<feature type="domain" description="Peptidase C50" evidence="6">
    <location>
        <begin position="1867"/>
        <end position="1962"/>
    </location>
</feature>
<comment type="catalytic activity">
    <reaction evidence="1">
        <text>All bonds known to be hydrolyzed by this endopeptidase have arginine in P1 and an acidic residue in P4. P6 is often occupied by an acidic residue or by a hydroxy-amino-acid residue, the phosphorylation of which enhances cleavage.</text>
        <dbReference type="EC" id="3.4.22.49"/>
    </reaction>
</comment>
<dbReference type="Pfam" id="PF03568">
    <property type="entry name" value="Separin_C"/>
    <property type="match status" value="1"/>
</dbReference>
<gene>
    <name evidence="7" type="ORF">PSALAMII_LOCUS5467</name>
</gene>
<comment type="caution">
    <text evidence="7">The sequence shown here is derived from an EMBL/GenBank/DDBJ whole genome shotgun (WGS) entry which is preliminary data.</text>
</comment>
<evidence type="ECO:0000256" key="1">
    <source>
        <dbReference type="ARBA" id="ARBA00000451"/>
    </source>
</evidence>
<dbReference type="Proteomes" id="UP001152592">
    <property type="component" value="Unassembled WGS sequence"/>
</dbReference>
<dbReference type="PROSITE" id="PS51700">
    <property type="entry name" value="SEPARIN"/>
    <property type="match status" value="1"/>
</dbReference>
<keyword evidence="3" id="KW-0378">Hydrolase</keyword>
<accession>A0A9W4J9G3</accession>
<dbReference type="Gene3D" id="1.25.40.10">
    <property type="entry name" value="Tetratricopeptide repeat domain"/>
    <property type="match status" value="1"/>
</dbReference>
<organism evidence="7 8">
    <name type="scientific">Penicillium salamii</name>
    <dbReference type="NCBI Taxonomy" id="1612424"/>
    <lineage>
        <taxon>Eukaryota</taxon>
        <taxon>Fungi</taxon>
        <taxon>Dikarya</taxon>
        <taxon>Ascomycota</taxon>
        <taxon>Pezizomycotina</taxon>
        <taxon>Eurotiomycetes</taxon>
        <taxon>Eurotiomycetidae</taxon>
        <taxon>Eurotiales</taxon>
        <taxon>Aspergillaceae</taxon>
        <taxon>Penicillium</taxon>
    </lineage>
</organism>
<sequence>MAVTVLPASSLTESIKQALRSTTTCSDATVLSLQTLLRGSPKMPEKPKRPTSTREPATAGRGRTSRATKSKAVTDASLQSLADDSTLSSQEKLVFATEVFNATLKTLTDAAKVSTARRQNASTQDPDSGVTSAAECARLALSTLRTLKNDTAGDSFPNMQLEQGLCVLAGKLITLGLNDLAYRELRLLKRRIQQYLDSGKAGKKVAEAKDTEDEIAKERMSDLLTFAHIANAKTPYSLVISFHSNVLRLLAADKRASTIQKVLPALQISDSSSPAQVILAALKSGQLTTDKAALQLQLLSNAVLSLCAGTSVSKDEASSSLKPITSLSFQLLSLEVRSLSWKLSGHVCDESKEVFDPLLRYLGSFSHRSKGIEKAEFALIYKNITRVQTSIAETKKKSSETSNATQAAKLMTILGQLAFDAGCFDESMKLLTQAINPLSKTQSLSLATVRCKIASVHFQALKTSKKLLGATLDSISEATAALGLQLRGSANDLDELLVEAARLKKVALAWFGEAVTKTIESENEKNEVASQIREYLQAFLRFLRRYIGRQPTEESDESEVEMFNSRVSLARSIILAAIDSAVAVGKLSIMSQRPPWEDMLPILADCQRLLSAIESSGKDSAENTENIGMALVKLSNLFWSRYIKEKESGHGYRELIPLLKHSTQLLANCSSSHRKTAFAALKFERIAHLYAEGNYYSDSDKMFRQSIDEYIISGTLHEVVKSSRGRNPNSVSQDPQTPGFMMGRVLSALLKMKLRRKGSQPCSVHDDTELDFEHRTNLLEWQMGLLFDMHSQSSSEEQFRSMLGPLVSSLLALYPLDTHPIRRSRLILSSLRFLLENPTSLAPELSETLLEEAAEALACDVQIGEDSDLTQSAIHARNSLHIILGFHQGKIDASVLDATLASWTSLARRCVDEKTLLLSVNDPDYWVLQLKALVDYTEIHGLWKAQLCTLELILRAAELQQSGDMSDAIIILSRLVLQNCRLGYCQKAGELLSRGEQYIVQNKVSALASISYKVARVEYLLENGEVEKAASALSAARALYEKSHKSELSKLTILSKISWERLVADAAFVQSRLFTAQGSATQALYFAKLSVRLNCRIWAKVERIAQKKQDKSLSAPGSSDVDAVADGVAKLDLSQAGSSPDVSATYIQGAPFWPHLGSHHTCLLNLATLSAHHGLFQDAIYYGEQALKIDKTLDANARLLAAQTQLGCHWVLSGHLNEGQDHLSAAAESSKQTQKSIETVSFQMALASLYKIQGAHEKAFRILLEAEKIVASVTSADTPATLEVSAVSELEDKMDKLRVRSSSRRTPTPTTTTTRRTRATSSAASKATTKKAPAPKPTPPEVQSKTITQLKGNILRQQADCLRELRDFERSAQTLAEARKFAVARESKITLEIGESEHLLADAIRHFASHAVYCVLPESTISLPSLKSPSKTADEPPVPAKKASTRRAKAPAKTARTKAQKANEDFSVMLSKASDCLASVFSDATILGSTLDGHAVSRLMSRISMLSHATSPGIPANLAQSPANMNEIGRVGAFARESMAIDIDRQLADHADPLLWPTSFPSAIDLDDDLCSNFTQDYVDILPESWNVLSLSLSADQTEFVVSRLQKDRSPFLLRLPLHRGNSEDDEEEQFTFEDGKEEMCELIKLANESAHAAKSNTDKVSKKEWWKTREALDRRMESALQNVENIWFGGFRGVFSPLSQETNALARFASVFQGILDKHLPSRQKGGKADGPRLTLHQNVVDLFIGLRDLEEQEEPEDTLMDLLYFVVDILQFQGERNAYDEIDFDMMVVDTLDALRSYHEAAREELAARPPKHTVLVLDKALHLFPWESLPCLQGYPVCRVPSLECLRDRILQFRKSPSGAVVDRKSGSFVLNPTGDLRSTQTTFENDLSKFKSWNAIVQREPTEDEFRDSLEKKDLFLYFGHGSGAQYIRGRTVKRLTQCAVTFLMGCSSGSLTEAGEYEPYGTPMNYLHAGSPALVATLWDVTDRDIDRFTTTTFDEWGLIEKKDSERRVDIGLDTAIARSRGACVLKYLNGAAPVIYGVPVFRLPFLSPSLFTPFISSLLILSSSSTIIMSAVTTTATIASFGGKLLKLSHAATTTKCEMKFNLYLPPQAQTQKVPVLIYLSGLTCTAENCSEKGFFQHGASKKGIAVLYPDTSPRMLPMLTFYLFLLRHHLLNFSLTHVPGGLNIQGEDDAYDFGSGAGFYVDATKAPYNAGYNMYSYVTEELPKTVFDAFPQLDASRVSITGHSMGGHGALTLFLRNPGKYKSVSAFAPITNPTNCPWGQKAFKGYFGDDQQNKWKEHDATELIKKWAGGPLDILIDVGTGDNFYKQGQLLPENFEAAARDAGISGLNVRYQPDYDHSYYTMSSFADDHVEHAAKYLFA</sequence>
<dbReference type="EMBL" id="CAJVPD010000234">
    <property type="protein sequence ID" value="CAG8378699.1"/>
    <property type="molecule type" value="Genomic_DNA"/>
</dbReference>
<dbReference type="GO" id="GO:0005737">
    <property type="term" value="C:cytoplasm"/>
    <property type="evidence" value="ECO:0007669"/>
    <property type="project" value="TreeGrafter"/>
</dbReference>